<dbReference type="Pfam" id="PF17820">
    <property type="entry name" value="PDZ_6"/>
    <property type="match status" value="1"/>
</dbReference>
<dbReference type="InterPro" id="IPR036034">
    <property type="entry name" value="PDZ_sf"/>
</dbReference>
<evidence type="ECO:0000313" key="3">
    <source>
        <dbReference type="Proteomes" id="UP001189429"/>
    </source>
</evidence>
<dbReference type="EMBL" id="CAUYUJ010019616">
    <property type="protein sequence ID" value="CAK0892487.1"/>
    <property type="molecule type" value="Genomic_DNA"/>
</dbReference>
<sequence>MWVLEGDEIIAVDGVDCRANIEKIVECIQGSESDSVTLTLSRHYLKVPKGPVKVVFSPSGNMVSVPRGTPLRKAAAMANEILVCEVYKEAGTGKNYEMSKDEAPQAWDNTMPMTLVPAPGETKAKAVDDTLYGGTRVMDSAPGTLPR</sequence>
<proteinExistence type="predicted"/>
<organism evidence="2 3">
    <name type="scientific">Prorocentrum cordatum</name>
    <dbReference type="NCBI Taxonomy" id="2364126"/>
    <lineage>
        <taxon>Eukaryota</taxon>
        <taxon>Sar</taxon>
        <taxon>Alveolata</taxon>
        <taxon>Dinophyceae</taxon>
        <taxon>Prorocentrales</taxon>
        <taxon>Prorocentraceae</taxon>
        <taxon>Prorocentrum</taxon>
    </lineage>
</organism>
<protein>
    <recommendedName>
        <fullName evidence="1">PDZ domain-containing protein</fullName>
    </recommendedName>
</protein>
<feature type="domain" description="PDZ" evidence="1">
    <location>
        <begin position="5"/>
        <end position="41"/>
    </location>
</feature>
<dbReference type="Proteomes" id="UP001189429">
    <property type="component" value="Unassembled WGS sequence"/>
</dbReference>
<dbReference type="InterPro" id="IPR041489">
    <property type="entry name" value="PDZ_6"/>
</dbReference>
<reference evidence="2" key="1">
    <citation type="submission" date="2023-10" db="EMBL/GenBank/DDBJ databases">
        <authorList>
            <person name="Chen Y."/>
            <person name="Shah S."/>
            <person name="Dougan E. K."/>
            <person name="Thang M."/>
            <person name="Chan C."/>
        </authorList>
    </citation>
    <scope>NUCLEOTIDE SEQUENCE [LARGE SCALE GENOMIC DNA]</scope>
</reference>
<gene>
    <name evidence="2" type="ORF">PCOR1329_LOCUS72136</name>
</gene>
<evidence type="ECO:0000259" key="1">
    <source>
        <dbReference type="Pfam" id="PF17820"/>
    </source>
</evidence>
<accession>A0ABN9X482</accession>
<dbReference type="SUPFAM" id="SSF50156">
    <property type="entry name" value="PDZ domain-like"/>
    <property type="match status" value="1"/>
</dbReference>
<comment type="caution">
    <text evidence="2">The sequence shown here is derived from an EMBL/GenBank/DDBJ whole genome shotgun (WGS) entry which is preliminary data.</text>
</comment>
<name>A0ABN9X482_9DINO</name>
<evidence type="ECO:0000313" key="2">
    <source>
        <dbReference type="EMBL" id="CAK0892487.1"/>
    </source>
</evidence>
<keyword evidence="3" id="KW-1185">Reference proteome</keyword>